<reference evidence="1 2" key="1">
    <citation type="journal article" date="2019" name="Sci. Rep.">
        <title>A high-quality genome of Eragrostis curvula grass provides insights into Poaceae evolution and supports new strategies to enhance forage quality.</title>
        <authorList>
            <person name="Carballo J."/>
            <person name="Santos B.A.C.M."/>
            <person name="Zappacosta D."/>
            <person name="Garbus I."/>
            <person name="Selva J.P."/>
            <person name="Gallo C.A."/>
            <person name="Diaz A."/>
            <person name="Albertini E."/>
            <person name="Caccamo M."/>
            <person name="Echenique V."/>
        </authorList>
    </citation>
    <scope>NUCLEOTIDE SEQUENCE [LARGE SCALE GENOMIC DNA]</scope>
    <source>
        <strain evidence="2">cv. Victoria</strain>
        <tissue evidence="1">Leaf</tissue>
    </source>
</reference>
<comment type="caution">
    <text evidence="1">The sequence shown here is derived from an EMBL/GenBank/DDBJ whole genome shotgun (WGS) entry which is preliminary data.</text>
</comment>
<dbReference type="Gramene" id="TVU07406">
    <property type="protein sequence ID" value="TVU07406"/>
    <property type="gene ID" value="EJB05_47459"/>
</dbReference>
<evidence type="ECO:0000313" key="1">
    <source>
        <dbReference type="EMBL" id="TVU07406.1"/>
    </source>
</evidence>
<dbReference type="AlphaFoldDB" id="A0A5J9T7P1"/>
<gene>
    <name evidence="1" type="ORF">EJB05_47459</name>
</gene>
<proteinExistence type="predicted"/>
<dbReference type="EMBL" id="RWGY01000045">
    <property type="protein sequence ID" value="TVU07406.1"/>
    <property type="molecule type" value="Genomic_DNA"/>
</dbReference>
<keyword evidence="2" id="KW-1185">Reference proteome</keyword>
<evidence type="ECO:0000313" key="2">
    <source>
        <dbReference type="Proteomes" id="UP000324897"/>
    </source>
</evidence>
<organism evidence="1 2">
    <name type="scientific">Eragrostis curvula</name>
    <name type="common">weeping love grass</name>
    <dbReference type="NCBI Taxonomy" id="38414"/>
    <lineage>
        <taxon>Eukaryota</taxon>
        <taxon>Viridiplantae</taxon>
        <taxon>Streptophyta</taxon>
        <taxon>Embryophyta</taxon>
        <taxon>Tracheophyta</taxon>
        <taxon>Spermatophyta</taxon>
        <taxon>Magnoliopsida</taxon>
        <taxon>Liliopsida</taxon>
        <taxon>Poales</taxon>
        <taxon>Poaceae</taxon>
        <taxon>PACMAD clade</taxon>
        <taxon>Chloridoideae</taxon>
        <taxon>Eragrostideae</taxon>
        <taxon>Eragrostidinae</taxon>
        <taxon>Eragrostis</taxon>
    </lineage>
</organism>
<accession>A0A5J9T7P1</accession>
<sequence>MTTAPVLNLSSAPDGYLQTILMSILGVEKPWMYVHQILLVMRMNCIGMIYRLTVVPRDGGDLDGGVGLSVTPEELHKAKRS</sequence>
<dbReference type="Proteomes" id="UP000324897">
    <property type="component" value="Unassembled WGS sequence"/>
</dbReference>
<protein>
    <submittedName>
        <fullName evidence="1">Uncharacterized protein</fullName>
    </submittedName>
</protein>
<name>A0A5J9T7P1_9POAL</name>